<organism evidence="10">
    <name type="scientific">Brassica napus</name>
    <name type="common">Rape</name>
    <dbReference type="NCBI Taxonomy" id="3708"/>
    <lineage>
        <taxon>Eukaryota</taxon>
        <taxon>Viridiplantae</taxon>
        <taxon>Streptophyta</taxon>
        <taxon>Embryophyta</taxon>
        <taxon>Tracheophyta</taxon>
        <taxon>Spermatophyta</taxon>
        <taxon>Magnoliopsida</taxon>
        <taxon>eudicotyledons</taxon>
        <taxon>Gunneridae</taxon>
        <taxon>Pentapetalae</taxon>
        <taxon>rosids</taxon>
        <taxon>malvids</taxon>
        <taxon>Brassicales</taxon>
        <taxon>Brassicaceae</taxon>
        <taxon>Brassiceae</taxon>
        <taxon>Brassica</taxon>
    </lineage>
</organism>
<dbReference type="SUPFAM" id="SSF51695">
    <property type="entry name" value="PLC-like phosphodiesterases"/>
    <property type="match status" value="2"/>
</dbReference>
<dbReference type="PANTHER" id="PTHR43620:SF27">
    <property type="entry name" value="GLYCEROPHOSPHODIESTER PHOSPHODIESTERASE"/>
    <property type="match status" value="1"/>
</dbReference>
<evidence type="ECO:0000256" key="2">
    <source>
        <dbReference type="ARBA" id="ARBA00022729"/>
    </source>
</evidence>
<sequence length="945" mass="104553">MITSYMQDNPSMFVSRASKFLLSVLVLIQLLPTQLLAQRSKSPWQTLTGEAPLVIARGGFSGLFPDSSFNAYSFVASTSAPDAVLWCDVQLTKDGVGICFPYVTMYNDSNVQDAYPKKKNSYLLNGVPTQDWFTVDFTSRDLNTVFLTRGVLSRSNAFDNTQNVISTVQEVASEFKPAGFWLNVQHDAFYTQHNLSMSSFLLTVSKTVIIDYLSSPEVSFFRNIGGRFGKTGPKFVFRFLDKDDVEVSTNQTYGSLMKNLTFIKTFASGVLVPKSYIWPVKDQYLLPHTSFVRDAHTAGLQVYGSGFANDFDIAYNYSYDPLAEYLSFMDNGDFSVDGFLSDFPSTASSAVDCFSHLGSNASTQVDFLVISKNGANGDYPGSTDLAYTKAIKDGADIIDCAVQMSSDGIPFCLNSTNLGESMNIVQTPFRNRSATVPEFNSLAGLYSFNLAWSEIQTLTPAISNPYSRNFHMFRNPRERSSGKLVSLSEFLNLANNSSSLVGVLINVEHAAYLREKQGLDVVKAVLDTLKESGYSYATKRVMIQSSNSSVLVDIKKQSRYETVYQVEETIRDIQDSAIQDIKKFADAVVVGRFSLYPISASFITGQTNLVERLQKFKLPVYVETFRNEFVSQAYDFLSDATVEINTHVTGAGVSGTITEFPLTAARYKRNRCMARKDTPVYMIPVRPAGLLEIVSPTFLPPAEAPNPVFTDADVTEPPLPPVTAKAPTTSPGPLPTDKKAPNGQTRVTLSVFLSAFDVTLQDLDDALLPYREAMSEDGGKAEPTSEAKDMIIKLKSEFDAKMSDDLNTAHIFTGEYDRALKFINSSVGKLENMQEKERMSLLVSLVEIERGARKVLEVLGLLTTLSYAEILKEMKQKTLTRAGLSEQDLSQLVQERIMARKNKEFEKSDVIRAELAAKGIALMDVVGKETVWRPCLPSQATNSSD</sequence>
<dbReference type="FunFam" id="3.20.20.190:FF:000013">
    <property type="entry name" value="Glycerophosphodiester phosphodiesterase GDPDL3"/>
    <property type="match status" value="1"/>
</dbReference>
<dbReference type="CDD" id="cd08604">
    <property type="entry name" value="GDPD_SHV3_repeat_2"/>
    <property type="match status" value="1"/>
</dbReference>
<dbReference type="Gene3D" id="3.20.20.190">
    <property type="entry name" value="Phosphatidylinositol (PI) phosphodiesterase"/>
    <property type="match status" value="2"/>
</dbReference>
<feature type="domain" description="GP-PDE" evidence="9">
    <location>
        <begin position="367"/>
        <end position="668"/>
    </location>
</feature>
<evidence type="ECO:0000256" key="1">
    <source>
        <dbReference type="ARBA" id="ARBA00012247"/>
    </source>
</evidence>
<feature type="signal peptide" evidence="8">
    <location>
        <begin position="1"/>
        <end position="37"/>
    </location>
</feature>
<name>A0A816VLA7_BRANA</name>
<comment type="catalytic activity">
    <reaction evidence="6">
        <text>a sn-glycero-3-phosphodiester + H2O = an alcohol + sn-glycerol 3-phosphate + H(+)</text>
        <dbReference type="Rhea" id="RHEA:12969"/>
        <dbReference type="ChEBI" id="CHEBI:15377"/>
        <dbReference type="ChEBI" id="CHEBI:15378"/>
        <dbReference type="ChEBI" id="CHEBI:30879"/>
        <dbReference type="ChEBI" id="CHEBI:57597"/>
        <dbReference type="ChEBI" id="CHEBI:83408"/>
        <dbReference type="EC" id="3.1.4.46"/>
    </reaction>
</comment>
<dbReference type="InterPro" id="IPR017946">
    <property type="entry name" value="PLC-like_Pdiesterase_TIM-brl"/>
</dbReference>
<gene>
    <name evidence="10" type="ORF">DARMORV10_A03P14050.1</name>
</gene>
<reference evidence="10" key="1">
    <citation type="submission" date="2021-01" db="EMBL/GenBank/DDBJ databases">
        <authorList>
            <consortium name="Genoscope - CEA"/>
            <person name="William W."/>
        </authorList>
    </citation>
    <scope>NUCLEOTIDE SEQUENCE</scope>
</reference>
<evidence type="ECO:0000259" key="9">
    <source>
        <dbReference type="PROSITE" id="PS51704"/>
    </source>
</evidence>
<dbReference type="GO" id="GO:0005524">
    <property type="term" value="F:ATP binding"/>
    <property type="evidence" value="ECO:0007669"/>
    <property type="project" value="InterPro"/>
</dbReference>
<dbReference type="FunFam" id="3.20.20.190:FF:000011">
    <property type="entry name" value="Glycerophosphodiester phosphodiesterase GDPDL3"/>
    <property type="match status" value="1"/>
</dbReference>
<dbReference type="GO" id="GO:0006071">
    <property type="term" value="P:glycerol metabolic process"/>
    <property type="evidence" value="ECO:0007669"/>
    <property type="project" value="UniProtKB-KW"/>
</dbReference>
<evidence type="ECO:0000256" key="3">
    <source>
        <dbReference type="ARBA" id="ARBA00022798"/>
    </source>
</evidence>
<dbReference type="PROSITE" id="PS51704">
    <property type="entry name" value="GP_PDE"/>
    <property type="match status" value="2"/>
</dbReference>
<dbReference type="CDD" id="cd08603">
    <property type="entry name" value="GDPD_SHV3_repeat_1"/>
    <property type="match status" value="1"/>
</dbReference>
<dbReference type="PANTHER" id="PTHR43620">
    <property type="entry name" value="GLYCEROPHOSPHORYL DIESTER PHOSPHODIESTERASE"/>
    <property type="match status" value="1"/>
</dbReference>
<evidence type="ECO:0000256" key="7">
    <source>
        <dbReference type="SAM" id="MobiDB-lite"/>
    </source>
</evidence>
<feature type="domain" description="GP-PDE" evidence="9">
    <location>
        <begin position="52"/>
        <end position="351"/>
    </location>
</feature>
<dbReference type="SUPFAM" id="SSF47323">
    <property type="entry name" value="Anticodon-binding domain of a subclass of class I aminoacyl-tRNA synthetases"/>
    <property type="match status" value="1"/>
</dbReference>
<evidence type="ECO:0000313" key="10">
    <source>
        <dbReference type="EMBL" id="CAF2121556.1"/>
    </source>
</evidence>
<dbReference type="EC" id="3.1.4.46" evidence="1"/>
<evidence type="ECO:0000256" key="5">
    <source>
        <dbReference type="ARBA" id="ARBA00023180"/>
    </source>
</evidence>
<proteinExistence type="predicted"/>
<keyword evidence="3" id="KW-0319">Glycerol metabolism</keyword>
<evidence type="ECO:0000256" key="6">
    <source>
        <dbReference type="ARBA" id="ARBA00047512"/>
    </source>
</evidence>
<keyword evidence="5" id="KW-0325">Glycoprotein</keyword>
<dbReference type="InterPro" id="IPR009080">
    <property type="entry name" value="tRNAsynth_Ia_anticodon-bd"/>
</dbReference>
<feature type="region of interest" description="Disordered" evidence="7">
    <location>
        <begin position="715"/>
        <end position="742"/>
    </location>
</feature>
<evidence type="ECO:0000256" key="4">
    <source>
        <dbReference type="ARBA" id="ARBA00022801"/>
    </source>
</evidence>
<protein>
    <recommendedName>
        <fullName evidence="1">glycerophosphodiester phosphodiesterase</fullName>
        <ecNumber evidence="1">3.1.4.46</ecNumber>
    </recommendedName>
</protein>
<dbReference type="GO" id="GO:0004812">
    <property type="term" value="F:aminoacyl-tRNA ligase activity"/>
    <property type="evidence" value="ECO:0007669"/>
    <property type="project" value="InterPro"/>
</dbReference>
<dbReference type="GO" id="GO:0006418">
    <property type="term" value="P:tRNA aminoacylation for protein translation"/>
    <property type="evidence" value="ECO:0007669"/>
    <property type="project" value="InterPro"/>
</dbReference>
<keyword evidence="2 8" id="KW-0732">Signal</keyword>
<dbReference type="Proteomes" id="UP001295469">
    <property type="component" value="Chromosome A03"/>
</dbReference>
<keyword evidence="4" id="KW-0378">Hydrolase</keyword>
<dbReference type="EMBL" id="HG994357">
    <property type="protein sequence ID" value="CAF2121556.1"/>
    <property type="molecule type" value="Genomic_DNA"/>
</dbReference>
<dbReference type="Pfam" id="PF03009">
    <property type="entry name" value="GDPD"/>
    <property type="match status" value="1"/>
</dbReference>
<dbReference type="GO" id="GO:0006629">
    <property type="term" value="P:lipid metabolic process"/>
    <property type="evidence" value="ECO:0007669"/>
    <property type="project" value="InterPro"/>
</dbReference>
<dbReference type="GO" id="GO:0008889">
    <property type="term" value="F:glycerophosphodiester phosphodiesterase activity"/>
    <property type="evidence" value="ECO:0007669"/>
    <property type="project" value="UniProtKB-EC"/>
</dbReference>
<accession>A0A816VLA7</accession>
<dbReference type="Gene3D" id="1.20.120.1910">
    <property type="entry name" value="Cysteine-tRNA ligase, C-terminal anti-codon recognition domain"/>
    <property type="match status" value="1"/>
</dbReference>
<dbReference type="AlphaFoldDB" id="A0A816VLA7"/>
<dbReference type="InterPro" id="IPR030395">
    <property type="entry name" value="GP_PDE_dom"/>
</dbReference>
<evidence type="ECO:0000256" key="8">
    <source>
        <dbReference type="SAM" id="SignalP"/>
    </source>
</evidence>
<feature type="chain" id="PRO_5032896508" description="glycerophosphodiester phosphodiesterase" evidence="8">
    <location>
        <begin position="38"/>
        <end position="945"/>
    </location>
</feature>